<evidence type="ECO:0000313" key="20">
    <source>
        <dbReference type="Proteomes" id="UP000005709"/>
    </source>
</evidence>
<dbReference type="PROSITE" id="PS50142">
    <property type="entry name" value="RNASE_3_2"/>
    <property type="match status" value="1"/>
</dbReference>
<keyword evidence="12 15" id="KW-0378">Hydrolase</keyword>
<evidence type="ECO:0000256" key="7">
    <source>
        <dbReference type="ARBA" id="ARBA00022664"/>
    </source>
</evidence>
<gene>
    <name evidence="15 19" type="primary">rnc</name>
    <name evidence="19" type="ORF">CAMGR0001_0034</name>
</gene>
<evidence type="ECO:0000256" key="14">
    <source>
        <dbReference type="ARBA" id="ARBA00022884"/>
    </source>
</evidence>
<dbReference type="GO" id="GO:0006397">
    <property type="term" value="P:mRNA processing"/>
    <property type="evidence" value="ECO:0007669"/>
    <property type="project" value="UniProtKB-UniRule"/>
</dbReference>
<keyword evidence="10 15" id="KW-0479">Metal-binding</keyword>
<dbReference type="CDD" id="cd00593">
    <property type="entry name" value="RIBOc"/>
    <property type="match status" value="1"/>
</dbReference>
<evidence type="ECO:0000256" key="6">
    <source>
        <dbReference type="ARBA" id="ARBA00022552"/>
    </source>
</evidence>
<protein>
    <recommendedName>
        <fullName evidence="15">Ribonuclease 3</fullName>
        <ecNumber evidence="15">3.1.26.3</ecNumber>
    </recommendedName>
    <alternativeName>
        <fullName evidence="15">Ribonuclease III</fullName>
        <shortName evidence="15">RNase III</shortName>
    </alternativeName>
</protein>
<comment type="caution">
    <text evidence="19">The sequence shown here is derived from an EMBL/GenBank/DDBJ whole genome shotgun (WGS) entry which is preliminary data.</text>
</comment>
<dbReference type="GO" id="GO:0046872">
    <property type="term" value="F:metal ion binding"/>
    <property type="evidence" value="ECO:0007669"/>
    <property type="project" value="UniProtKB-KW"/>
</dbReference>
<keyword evidence="13 15" id="KW-0460">Magnesium</keyword>
<evidence type="ECO:0000256" key="16">
    <source>
        <dbReference type="SAM" id="MobiDB-lite"/>
    </source>
</evidence>
<comment type="cofactor">
    <cofactor evidence="15">
        <name>Mg(2+)</name>
        <dbReference type="ChEBI" id="CHEBI:18420"/>
    </cofactor>
</comment>
<reference evidence="19 20" key="1">
    <citation type="submission" date="2009-07" db="EMBL/GenBank/DDBJ databases">
        <authorList>
            <person name="Madupu R."/>
            <person name="Sebastian Y."/>
            <person name="Durkin A.S."/>
            <person name="Torralba M."/>
            <person name="Methe B."/>
            <person name="Sutton G.G."/>
            <person name="Strausberg R.L."/>
            <person name="Nelson K.E."/>
        </authorList>
    </citation>
    <scope>NUCLEOTIDE SEQUENCE [LARGE SCALE GENOMIC DNA]</scope>
    <source>
        <strain evidence="19 20">RM3268</strain>
    </source>
</reference>
<keyword evidence="5 15" id="KW-0963">Cytoplasm</keyword>
<sequence length="303" mass="32661">MQNLEKLQEKLGYKFKNQTHLKIALTHKSAKNGHNNERLEFLGDAVMDLIVGEYLFKKFSSDEGDLSKLRAALVNESSFSKFAKFLGIGENLNMSLSEERNGGREKPSLLSDAFEAIMGAVYLESGLQNTARIAIAILEILYPRISFNELVRDYKTALQELTQAKFGVTPEYILLGSSGPDHKKSFEMAALVGGKWLSSAVGASKKEAEQKCAQIAIDLLQNSASHGTSAQNSEQTACASDAQSGANCAQDGKKGLRGGSGRAQDSKKGEHNNRGGTPSAKKSNERNGRDTDRQGGGEQGGAL</sequence>
<dbReference type="FunFam" id="1.10.1520.10:FF:000001">
    <property type="entry name" value="Ribonuclease 3"/>
    <property type="match status" value="1"/>
</dbReference>
<dbReference type="InterPro" id="IPR014720">
    <property type="entry name" value="dsRBD_dom"/>
</dbReference>
<proteinExistence type="inferred from homology"/>
<dbReference type="PANTHER" id="PTHR11207:SF0">
    <property type="entry name" value="RIBONUCLEASE 3"/>
    <property type="match status" value="1"/>
</dbReference>
<evidence type="ECO:0000256" key="4">
    <source>
        <dbReference type="ARBA" id="ARBA00011738"/>
    </source>
</evidence>
<dbReference type="GO" id="GO:0005737">
    <property type="term" value="C:cytoplasm"/>
    <property type="evidence" value="ECO:0007669"/>
    <property type="project" value="UniProtKB-SubCell"/>
</dbReference>
<comment type="catalytic activity">
    <reaction evidence="1 15">
        <text>Endonucleolytic cleavage to 5'-phosphomonoester.</text>
        <dbReference type="EC" id="3.1.26.3"/>
    </reaction>
</comment>
<dbReference type="Pfam" id="PF14622">
    <property type="entry name" value="Ribonucleas_3_3"/>
    <property type="match status" value="1"/>
</dbReference>
<dbReference type="PROSITE" id="PS50137">
    <property type="entry name" value="DS_RBD"/>
    <property type="match status" value="1"/>
</dbReference>
<dbReference type="STRING" id="824.CGRAC_0133"/>
<evidence type="ECO:0000256" key="12">
    <source>
        <dbReference type="ARBA" id="ARBA00022801"/>
    </source>
</evidence>
<dbReference type="AlphaFoldDB" id="C8PI53"/>
<dbReference type="EC" id="3.1.26.3" evidence="15"/>
<dbReference type="GO" id="GO:0004525">
    <property type="term" value="F:ribonuclease III activity"/>
    <property type="evidence" value="ECO:0007669"/>
    <property type="project" value="UniProtKB-UniRule"/>
</dbReference>
<keyword evidence="11 15" id="KW-0255">Endonuclease</keyword>
<keyword evidence="20" id="KW-1185">Reference proteome</keyword>
<keyword evidence="7 15" id="KW-0507">mRNA processing</keyword>
<feature type="binding site" evidence="15">
    <location>
        <position position="40"/>
    </location>
    <ligand>
        <name>Mg(2+)</name>
        <dbReference type="ChEBI" id="CHEBI:18420"/>
    </ligand>
</feature>
<keyword evidence="8 15" id="KW-0819">tRNA processing</keyword>
<dbReference type="SUPFAM" id="SSF54768">
    <property type="entry name" value="dsRNA-binding domain-like"/>
    <property type="match status" value="1"/>
</dbReference>
<dbReference type="EMBL" id="ACYG01000025">
    <property type="protein sequence ID" value="EEV17443.1"/>
    <property type="molecule type" value="Genomic_DNA"/>
</dbReference>
<dbReference type="GO" id="GO:0042802">
    <property type="term" value="F:identical protein binding"/>
    <property type="evidence" value="ECO:0007669"/>
    <property type="project" value="UniProtKB-ARBA"/>
</dbReference>
<dbReference type="Gene3D" id="3.30.160.20">
    <property type="match status" value="1"/>
</dbReference>
<accession>C8PI53</accession>
<dbReference type="InterPro" id="IPR036389">
    <property type="entry name" value="RNase_III_sf"/>
</dbReference>
<evidence type="ECO:0000259" key="17">
    <source>
        <dbReference type="PROSITE" id="PS50137"/>
    </source>
</evidence>
<dbReference type="OrthoDB" id="9805026at2"/>
<dbReference type="Proteomes" id="UP000005709">
    <property type="component" value="Unassembled WGS sequence"/>
</dbReference>
<dbReference type="FunFam" id="3.30.160.20:FF:000003">
    <property type="entry name" value="Ribonuclease 3"/>
    <property type="match status" value="1"/>
</dbReference>
<evidence type="ECO:0000256" key="8">
    <source>
        <dbReference type="ARBA" id="ARBA00022694"/>
    </source>
</evidence>
<dbReference type="GO" id="GO:0003725">
    <property type="term" value="F:double-stranded RNA binding"/>
    <property type="evidence" value="ECO:0007669"/>
    <property type="project" value="TreeGrafter"/>
</dbReference>
<comment type="subcellular location">
    <subcellularLocation>
        <location evidence="2 15">Cytoplasm</location>
    </subcellularLocation>
</comment>
<evidence type="ECO:0000256" key="9">
    <source>
        <dbReference type="ARBA" id="ARBA00022722"/>
    </source>
</evidence>
<feature type="domain" description="DRBM" evidence="17">
    <location>
        <begin position="153"/>
        <end position="222"/>
    </location>
</feature>
<dbReference type="HAMAP" id="MF_00104">
    <property type="entry name" value="RNase_III"/>
    <property type="match status" value="1"/>
</dbReference>
<evidence type="ECO:0000256" key="10">
    <source>
        <dbReference type="ARBA" id="ARBA00022723"/>
    </source>
</evidence>
<keyword evidence="6 15" id="KW-0698">rRNA processing</keyword>
<evidence type="ECO:0000256" key="3">
    <source>
        <dbReference type="ARBA" id="ARBA00010183"/>
    </source>
</evidence>
<dbReference type="SMART" id="SM00358">
    <property type="entry name" value="DSRM"/>
    <property type="match status" value="1"/>
</dbReference>
<dbReference type="InterPro" id="IPR011907">
    <property type="entry name" value="RNase_III"/>
</dbReference>
<dbReference type="GO" id="GO:0019843">
    <property type="term" value="F:rRNA binding"/>
    <property type="evidence" value="ECO:0007669"/>
    <property type="project" value="UniProtKB-KW"/>
</dbReference>
<evidence type="ECO:0000259" key="18">
    <source>
        <dbReference type="PROSITE" id="PS50142"/>
    </source>
</evidence>
<dbReference type="eggNOG" id="COG0571">
    <property type="taxonomic scope" value="Bacteria"/>
</dbReference>
<keyword evidence="9 15" id="KW-0540">Nuclease</keyword>
<feature type="binding site" evidence="15">
    <location>
        <position position="112"/>
    </location>
    <ligand>
        <name>Mg(2+)</name>
        <dbReference type="ChEBI" id="CHEBI:18420"/>
    </ligand>
</feature>
<dbReference type="SUPFAM" id="SSF69065">
    <property type="entry name" value="RNase III domain-like"/>
    <property type="match status" value="1"/>
</dbReference>
<dbReference type="PROSITE" id="PS00517">
    <property type="entry name" value="RNASE_3_1"/>
    <property type="match status" value="1"/>
</dbReference>
<comment type="subunit">
    <text evidence="4 15">Homodimer.</text>
</comment>
<feature type="domain" description="RNase III" evidence="18">
    <location>
        <begin position="4"/>
        <end position="126"/>
    </location>
</feature>
<feature type="region of interest" description="Disordered" evidence="16">
    <location>
        <begin position="244"/>
        <end position="303"/>
    </location>
</feature>
<dbReference type="CDD" id="cd10845">
    <property type="entry name" value="DSRM_RNAse_III_family"/>
    <property type="match status" value="1"/>
</dbReference>
<evidence type="ECO:0000256" key="1">
    <source>
        <dbReference type="ARBA" id="ARBA00000109"/>
    </source>
</evidence>
<dbReference type="GO" id="GO:0010468">
    <property type="term" value="P:regulation of gene expression"/>
    <property type="evidence" value="ECO:0007669"/>
    <property type="project" value="TreeGrafter"/>
</dbReference>
<feature type="compositionally biased region" description="Basic and acidic residues" evidence="16">
    <location>
        <begin position="282"/>
        <end position="295"/>
    </location>
</feature>
<comment type="function">
    <text evidence="15">Digests double-stranded RNA. Involved in the processing of primary rRNA transcript to yield the immediate precursors to the large and small rRNAs (23S and 16S). Processes some mRNAs, and tRNAs when they are encoded in the rRNA operon. Processes pre-crRNA and tracrRNA of type II CRISPR loci if present in the organism.</text>
</comment>
<evidence type="ECO:0000256" key="2">
    <source>
        <dbReference type="ARBA" id="ARBA00004496"/>
    </source>
</evidence>
<dbReference type="GO" id="GO:0006364">
    <property type="term" value="P:rRNA processing"/>
    <property type="evidence" value="ECO:0007669"/>
    <property type="project" value="UniProtKB-UniRule"/>
</dbReference>
<evidence type="ECO:0000256" key="13">
    <source>
        <dbReference type="ARBA" id="ARBA00022842"/>
    </source>
</evidence>
<evidence type="ECO:0000256" key="5">
    <source>
        <dbReference type="ARBA" id="ARBA00022490"/>
    </source>
</evidence>
<organism evidence="19 20">
    <name type="scientific">Campylobacter gracilis RM3268</name>
    <dbReference type="NCBI Taxonomy" id="553220"/>
    <lineage>
        <taxon>Bacteria</taxon>
        <taxon>Pseudomonadati</taxon>
        <taxon>Campylobacterota</taxon>
        <taxon>Epsilonproteobacteria</taxon>
        <taxon>Campylobacterales</taxon>
        <taxon>Campylobacteraceae</taxon>
        <taxon>Campylobacter</taxon>
    </lineage>
</organism>
<dbReference type="GO" id="GO:0008033">
    <property type="term" value="P:tRNA processing"/>
    <property type="evidence" value="ECO:0007669"/>
    <property type="project" value="UniProtKB-KW"/>
</dbReference>
<feature type="active site" evidence="15">
    <location>
        <position position="44"/>
    </location>
</feature>
<dbReference type="InterPro" id="IPR000999">
    <property type="entry name" value="RNase_III_dom"/>
</dbReference>
<evidence type="ECO:0000256" key="15">
    <source>
        <dbReference type="HAMAP-Rule" id="MF_00104"/>
    </source>
</evidence>
<keyword evidence="15" id="KW-0699">rRNA-binding</keyword>
<feature type="active site" evidence="15">
    <location>
        <position position="115"/>
    </location>
</feature>
<dbReference type="SMART" id="SM00535">
    <property type="entry name" value="RIBOc"/>
    <property type="match status" value="1"/>
</dbReference>
<comment type="similarity">
    <text evidence="3">Belongs to the ribonuclease III family.</text>
</comment>
<keyword evidence="14 15" id="KW-0694">RNA-binding</keyword>
<dbReference type="Gene3D" id="1.10.1520.10">
    <property type="entry name" value="Ribonuclease III domain"/>
    <property type="match status" value="1"/>
</dbReference>
<dbReference type="PANTHER" id="PTHR11207">
    <property type="entry name" value="RIBONUCLEASE III"/>
    <property type="match status" value="1"/>
</dbReference>
<name>C8PI53_9BACT</name>
<dbReference type="NCBIfam" id="TIGR02191">
    <property type="entry name" value="RNaseIII"/>
    <property type="match status" value="1"/>
</dbReference>
<evidence type="ECO:0000256" key="11">
    <source>
        <dbReference type="ARBA" id="ARBA00022759"/>
    </source>
</evidence>
<feature type="binding site" evidence="15">
    <location>
        <position position="115"/>
    </location>
    <ligand>
        <name>Mg(2+)</name>
        <dbReference type="ChEBI" id="CHEBI:18420"/>
    </ligand>
</feature>
<evidence type="ECO:0000313" key="19">
    <source>
        <dbReference type="EMBL" id="EEV17443.1"/>
    </source>
</evidence>
<dbReference type="Pfam" id="PF00035">
    <property type="entry name" value="dsrm"/>
    <property type="match status" value="1"/>
</dbReference>
<feature type="compositionally biased region" description="Basic and acidic residues" evidence="16">
    <location>
        <begin position="264"/>
        <end position="273"/>
    </location>
</feature>